<evidence type="ECO:0008006" key="10">
    <source>
        <dbReference type="Google" id="ProtNLM"/>
    </source>
</evidence>
<name>A0A163IQX5_ABSGL</name>
<feature type="compositionally biased region" description="Polar residues" evidence="5">
    <location>
        <begin position="429"/>
        <end position="440"/>
    </location>
</feature>
<feature type="compositionally biased region" description="Low complexity" evidence="5">
    <location>
        <begin position="457"/>
        <end position="469"/>
    </location>
</feature>
<feature type="domain" description="MYND-type" evidence="7">
    <location>
        <begin position="56"/>
        <end position="102"/>
    </location>
</feature>
<proteinExistence type="predicted"/>
<evidence type="ECO:0000256" key="5">
    <source>
        <dbReference type="SAM" id="MobiDB-lite"/>
    </source>
</evidence>
<dbReference type="PROSITE" id="PS50865">
    <property type="entry name" value="ZF_MYND_2"/>
    <property type="match status" value="1"/>
</dbReference>
<dbReference type="PANTHER" id="PTHR12197:SF251">
    <property type="entry name" value="EG:BACR7C10.4 PROTEIN"/>
    <property type="match status" value="1"/>
</dbReference>
<dbReference type="Gene3D" id="2.170.270.10">
    <property type="entry name" value="SET domain"/>
    <property type="match status" value="1"/>
</dbReference>
<feature type="domain" description="SET" evidence="6">
    <location>
        <begin position="14"/>
        <end position="267"/>
    </location>
</feature>
<dbReference type="Gene3D" id="1.10.220.160">
    <property type="match status" value="1"/>
</dbReference>
<gene>
    <name evidence="8" type="primary">ABSGL_00113.1 scaffold 271</name>
</gene>
<keyword evidence="9" id="KW-1185">Reference proteome</keyword>
<keyword evidence="3" id="KW-0862">Zinc</keyword>
<evidence type="ECO:0000256" key="4">
    <source>
        <dbReference type="PROSITE-ProRule" id="PRU00134"/>
    </source>
</evidence>
<dbReference type="Gene3D" id="6.10.140.2220">
    <property type="match status" value="1"/>
</dbReference>
<dbReference type="SUPFAM" id="SSF144232">
    <property type="entry name" value="HIT/MYND zinc finger-like"/>
    <property type="match status" value="1"/>
</dbReference>
<dbReference type="InterPro" id="IPR002893">
    <property type="entry name" value="Znf_MYND"/>
</dbReference>
<evidence type="ECO:0000313" key="9">
    <source>
        <dbReference type="Proteomes" id="UP000078561"/>
    </source>
</evidence>
<dbReference type="InterPro" id="IPR001214">
    <property type="entry name" value="SET_dom"/>
</dbReference>
<dbReference type="OrthoDB" id="265717at2759"/>
<feature type="region of interest" description="Disordered" evidence="5">
    <location>
        <begin position="421"/>
        <end position="469"/>
    </location>
</feature>
<dbReference type="Pfam" id="PF01753">
    <property type="entry name" value="zf-MYND"/>
    <property type="match status" value="1"/>
</dbReference>
<dbReference type="SUPFAM" id="SSF82199">
    <property type="entry name" value="SET domain"/>
    <property type="match status" value="1"/>
</dbReference>
<sequence>MSLSPSIQHYINGHNLTLTTSTQKGRTMVATEYHHRGSIIITSQPLATVSVSDDYCQHCLRQSRKTDGGYTPLQRCSRCKSAYFCDMDCFKSAWINYHRYVCGDGDWRTCDEELLERAVCSLIRYKQHPYTPTPNNLDSLPPKETLDITMEAFSCLQDHLDDQPAHITQQLFDLADKVLQRPYIQQQALHYGIDQTTLVRLQSQFQCNGMSVQDEHLFVVGEGIYPVASFFNHSCRPNAAAVFDGSLLLIKAIEPIGPGEEITLAYIDIGRSRGYRQRILRDRYFFTCDCVRCSDQGWLRLLDKMVGEDEEDEEEDISNFVISKPYSQQHQQQQRRRKKTDQLDTLRQHINHWDLLTLSRQYDRLKNIHPDPSQSLTLGTFTHHMLQLFTPYVWSVNNPTLHYTNDQSLYSTTSCSMMDSIPASSSSITNTPPVSPSSIYTPLPAPVSPPHHPPASPSSTPSPSTSTSPPYSSIFLDNGFYAQFDDPCPTAAQPPIQHDYQSILTKAMETCLSFPANPHSTNIPSTGDGLLSIPVFRLSTLAGVHHLFYEAMENKHWPFAVKCGLYILIQYCFLYPPYHPTMAHHLAMLAKTGWNFIVQDSIREKVYARGVRRWIALAKETAKLAFGTRDCHYKEAVNLEWLFRREHQLVLG</sequence>
<evidence type="ECO:0000256" key="2">
    <source>
        <dbReference type="ARBA" id="ARBA00022771"/>
    </source>
</evidence>
<feature type="compositionally biased region" description="Pro residues" evidence="5">
    <location>
        <begin position="443"/>
        <end position="456"/>
    </location>
</feature>
<keyword evidence="2 4" id="KW-0863">Zinc-finger</keyword>
<protein>
    <recommendedName>
        <fullName evidence="10">SET domain-containing protein</fullName>
    </recommendedName>
</protein>
<dbReference type="GO" id="GO:0005634">
    <property type="term" value="C:nucleus"/>
    <property type="evidence" value="ECO:0007669"/>
    <property type="project" value="TreeGrafter"/>
</dbReference>
<dbReference type="PANTHER" id="PTHR12197">
    <property type="entry name" value="HISTONE-LYSINE N-METHYLTRANSFERASE SMYD"/>
    <property type="match status" value="1"/>
</dbReference>
<organism evidence="8">
    <name type="scientific">Absidia glauca</name>
    <name type="common">Pin mould</name>
    <dbReference type="NCBI Taxonomy" id="4829"/>
    <lineage>
        <taxon>Eukaryota</taxon>
        <taxon>Fungi</taxon>
        <taxon>Fungi incertae sedis</taxon>
        <taxon>Mucoromycota</taxon>
        <taxon>Mucoromycotina</taxon>
        <taxon>Mucoromycetes</taxon>
        <taxon>Mucorales</taxon>
        <taxon>Cunninghamellaceae</taxon>
        <taxon>Absidia</taxon>
    </lineage>
</organism>
<dbReference type="STRING" id="4829.A0A163IQX5"/>
<dbReference type="PROSITE" id="PS50280">
    <property type="entry name" value="SET"/>
    <property type="match status" value="1"/>
</dbReference>
<dbReference type="InterPro" id="IPR046341">
    <property type="entry name" value="SET_dom_sf"/>
</dbReference>
<dbReference type="SMART" id="SM00317">
    <property type="entry name" value="SET"/>
    <property type="match status" value="1"/>
</dbReference>
<keyword evidence="1" id="KW-0479">Metal-binding</keyword>
<evidence type="ECO:0000259" key="6">
    <source>
        <dbReference type="PROSITE" id="PS50280"/>
    </source>
</evidence>
<dbReference type="InterPro" id="IPR050869">
    <property type="entry name" value="H3K4_H4K5_MeTrfase"/>
</dbReference>
<evidence type="ECO:0000256" key="3">
    <source>
        <dbReference type="ARBA" id="ARBA00022833"/>
    </source>
</evidence>
<evidence type="ECO:0000256" key="1">
    <source>
        <dbReference type="ARBA" id="ARBA00022723"/>
    </source>
</evidence>
<evidence type="ECO:0000313" key="8">
    <source>
        <dbReference type="EMBL" id="SAL94823.1"/>
    </source>
</evidence>
<dbReference type="Pfam" id="PF00856">
    <property type="entry name" value="SET"/>
    <property type="match status" value="1"/>
</dbReference>
<dbReference type="EMBL" id="LT549990">
    <property type="protein sequence ID" value="SAL94823.1"/>
    <property type="molecule type" value="Genomic_DNA"/>
</dbReference>
<reference evidence="8" key="1">
    <citation type="submission" date="2016-04" db="EMBL/GenBank/DDBJ databases">
        <authorList>
            <person name="Evans L.H."/>
            <person name="Alamgir A."/>
            <person name="Owens N."/>
            <person name="Weber N.D."/>
            <person name="Virtaneva K."/>
            <person name="Barbian K."/>
            <person name="Babar A."/>
            <person name="Rosenke K."/>
        </authorList>
    </citation>
    <scope>NUCLEOTIDE SEQUENCE [LARGE SCALE GENOMIC DNA]</scope>
    <source>
        <strain evidence="8">CBS 101.48</strain>
    </source>
</reference>
<dbReference type="Proteomes" id="UP000078561">
    <property type="component" value="Unassembled WGS sequence"/>
</dbReference>
<dbReference type="GO" id="GO:0008270">
    <property type="term" value="F:zinc ion binding"/>
    <property type="evidence" value="ECO:0007669"/>
    <property type="project" value="UniProtKB-KW"/>
</dbReference>
<accession>A0A163IQX5</accession>
<dbReference type="AlphaFoldDB" id="A0A163IQX5"/>
<dbReference type="InParanoid" id="A0A163IQX5"/>
<dbReference type="PROSITE" id="PS01360">
    <property type="entry name" value="ZF_MYND_1"/>
    <property type="match status" value="1"/>
</dbReference>
<evidence type="ECO:0000259" key="7">
    <source>
        <dbReference type="PROSITE" id="PS50865"/>
    </source>
</evidence>